<feature type="active site" description="Nucleophile" evidence="4 5">
    <location>
        <position position="52"/>
    </location>
</feature>
<dbReference type="PANTHER" id="PTHR11142">
    <property type="entry name" value="PSEUDOURIDYLATE SYNTHASE"/>
    <property type="match status" value="1"/>
</dbReference>
<keyword evidence="3 4" id="KW-0413">Isomerase</keyword>
<accession>A0A9E6R587</accession>
<dbReference type="Gene3D" id="3.30.70.660">
    <property type="entry name" value="Pseudouridine synthase I, catalytic domain, C-terminal subdomain"/>
    <property type="match status" value="1"/>
</dbReference>
<dbReference type="GO" id="GO:0160147">
    <property type="term" value="F:tRNA pseudouridine(38-40) synthase activity"/>
    <property type="evidence" value="ECO:0007669"/>
    <property type="project" value="UniProtKB-EC"/>
</dbReference>
<dbReference type="InterPro" id="IPR020095">
    <property type="entry name" value="PsdUridine_synth_TruA_C"/>
</dbReference>
<dbReference type="FunFam" id="3.30.70.580:FF:000001">
    <property type="entry name" value="tRNA pseudouridine synthase A"/>
    <property type="match status" value="1"/>
</dbReference>
<dbReference type="RefSeq" id="WP_261401357.1">
    <property type="nucleotide sequence ID" value="NZ_CP081869.1"/>
</dbReference>
<feature type="binding site" evidence="4 6">
    <location>
        <position position="111"/>
    </location>
    <ligand>
        <name>substrate</name>
    </ligand>
</feature>
<dbReference type="InterPro" id="IPR020094">
    <property type="entry name" value="TruA/RsuA/RluB/E/F_N"/>
</dbReference>
<feature type="domain" description="Pseudouridine synthase I TruA alpha/beta" evidence="8">
    <location>
        <begin position="7"/>
        <end position="104"/>
    </location>
</feature>
<name>A0A9E6R587_9HYPH</name>
<reference evidence="9" key="1">
    <citation type="submission" date="2021-08" db="EMBL/GenBank/DDBJ databases">
        <authorList>
            <person name="Zhang H."/>
            <person name="Xu M."/>
            <person name="Yu Z."/>
            <person name="Yang L."/>
            <person name="Cai Y."/>
        </authorList>
    </citation>
    <scope>NUCLEOTIDE SEQUENCE</scope>
    <source>
        <strain evidence="9">CHL1</strain>
    </source>
</reference>
<protein>
    <recommendedName>
        <fullName evidence="4">tRNA pseudouridine synthase A</fullName>
        <ecNumber evidence="4">5.4.99.12</ecNumber>
    </recommendedName>
    <alternativeName>
        <fullName evidence="4">tRNA pseudouridine(38-40) synthase</fullName>
    </alternativeName>
    <alternativeName>
        <fullName evidence="4">tRNA pseudouridylate synthase I</fullName>
    </alternativeName>
    <alternativeName>
        <fullName evidence="4">tRNA-uridine isomerase I</fullName>
    </alternativeName>
</protein>
<dbReference type="InterPro" id="IPR020097">
    <property type="entry name" value="PsdUridine_synth_TruA_a/b_dom"/>
</dbReference>
<comment type="subunit">
    <text evidence="4">Homodimer.</text>
</comment>
<dbReference type="PIRSF" id="PIRSF001430">
    <property type="entry name" value="tRNA_psdUrid_synth"/>
    <property type="match status" value="1"/>
</dbReference>
<evidence type="ECO:0000256" key="7">
    <source>
        <dbReference type="RuleBase" id="RU003792"/>
    </source>
</evidence>
<dbReference type="Pfam" id="PF01416">
    <property type="entry name" value="PseudoU_synth_1"/>
    <property type="match status" value="2"/>
</dbReference>
<dbReference type="KEGG" id="cmet:K6K41_15250"/>
<evidence type="ECO:0000256" key="4">
    <source>
        <dbReference type="HAMAP-Rule" id="MF_00171"/>
    </source>
</evidence>
<dbReference type="CDD" id="cd02570">
    <property type="entry name" value="PseudoU_synth_EcTruA"/>
    <property type="match status" value="1"/>
</dbReference>
<dbReference type="NCBIfam" id="TIGR00071">
    <property type="entry name" value="hisT_truA"/>
    <property type="match status" value="1"/>
</dbReference>
<evidence type="ECO:0000256" key="5">
    <source>
        <dbReference type="PIRSR" id="PIRSR001430-1"/>
    </source>
</evidence>
<proteinExistence type="inferred from homology"/>
<dbReference type="EC" id="5.4.99.12" evidence="4"/>
<dbReference type="HAMAP" id="MF_00171">
    <property type="entry name" value="TruA"/>
    <property type="match status" value="1"/>
</dbReference>
<comment type="function">
    <text evidence="4">Formation of pseudouridine at positions 38, 39 and 40 in the anticodon stem and loop of transfer RNAs.</text>
</comment>
<sequence>MPRYRLIIEYDGGPFVGWQRQANGASVQGALEAAIAAFAHEAVTVKGAGRTDAGVHASGQAAHVDLTKPIRPDKLRDAANAHLRPAPIAVLEAEEVADDFDARFSAIRRHYVYRIVDRRPPLALMAGRAWRVPKRLDVEAMDAAGKRLLGRHDFTTFRSAACQALSPVKTLDRLDVLREGESVLIFTDARSFLHNQVRSIAGSLVEVGLGRWSADDMGDALARADRAACGPVAPPDGLTLVRVDYPEAESPPV</sequence>
<dbReference type="EMBL" id="CP081869">
    <property type="protein sequence ID" value="QZN98435.1"/>
    <property type="molecule type" value="Genomic_DNA"/>
</dbReference>
<dbReference type="GO" id="GO:0003723">
    <property type="term" value="F:RNA binding"/>
    <property type="evidence" value="ECO:0007669"/>
    <property type="project" value="InterPro"/>
</dbReference>
<comment type="caution">
    <text evidence="4">Lacks conserved residue(s) required for the propagation of feature annotation.</text>
</comment>
<evidence type="ECO:0000259" key="8">
    <source>
        <dbReference type="Pfam" id="PF01416"/>
    </source>
</evidence>
<organism evidence="9 10">
    <name type="scientific">Chenggangzhangella methanolivorans</name>
    <dbReference type="NCBI Taxonomy" id="1437009"/>
    <lineage>
        <taxon>Bacteria</taxon>
        <taxon>Pseudomonadati</taxon>
        <taxon>Pseudomonadota</taxon>
        <taxon>Alphaproteobacteria</taxon>
        <taxon>Hyphomicrobiales</taxon>
        <taxon>Methylopilaceae</taxon>
        <taxon>Chenggangzhangella</taxon>
    </lineage>
</organism>
<evidence type="ECO:0000313" key="10">
    <source>
        <dbReference type="Proteomes" id="UP000825701"/>
    </source>
</evidence>
<dbReference type="InterPro" id="IPR001406">
    <property type="entry name" value="PsdUridine_synth_TruA"/>
</dbReference>
<dbReference type="AlphaFoldDB" id="A0A9E6R587"/>
<evidence type="ECO:0000256" key="6">
    <source>
        <dbReference type="PIRSR" id="PIRSR001430-2"/>
    </source>
</evidence>
<dbReference type="Proteomes" id="UP000825701">
    <property type="component" value="Chromosome"/>
</dbReference>
<comment type="catalytic activity">
    <reaction evidence="4 7">
        <text>uridine(38/39/40) in tRNA = pseudouridine(38/39/40) in tRNA</text>
        <dbReference type="Rhea" id="RHEA:22376"/>
        <dbReference type="Rhea" id="RHEA-COMP:10085"/>
        <dbReference type="Rhea" id="RHEA-COMP:10087"/>
        <dbReference type="ChEBI" id="CHEBI:65314"/>
        <dbReference type="ChEBI" id="CHEBI:65315"/>
        <dbReference type="EC" id="5.4.99.12"/>
    </reaction>
</comment>
<feature type="domain" description="Pseudouridine synthase I TruA alpha/beta" evidence="8">
    <location>
        <begin position="146"/>
        <end position="246"/>
    </location>
</feature>
<keyword evidence="10" id="KW-1185">Reference proteome</keyword>
<dbReference type="InterPro" id="IPR020103">
    <property type="entry name" value="PsdUridine_synth_cat_dom_sf"/>
</dbReference>
<comment type="similarity">
    <text evidence="1 4 7">Belongs to the tRNA pseudouridine synthase TruA family.</text>
</comment>
<gene>
    <name evidence="4 9" type="primary">truA</name>
    <name evidence="9" type="ORF">K6K41_15250</name>
</gene>
<evidence type="ECO:0000313" key="9">
    <source>
        <dbReference type="EMBL" id="QZN98435.1"/>
    </source>
</evidence>
<evidence type="ECO:0000256" key="2">
    <source>
        <dbReference type="ARBA" id="ARBA00022694"/>
    </source>
</evidence>
<evidence type="ECO:0000256" key="1">
    <source>
        <dbReference type="ARBA" id="ARBA00009375"/>
    </source>
</evidence>
<dbReference type="Gene3D" id="3.30.70.580">
    <property type="entry name" value="Pseudouridine synthase I, catalytic domain, N-terminal subdomain"/>
    <property type="match status" value="1"/>
</dbReference>
<dbReference type="GO" id="GO:0031119">
    <property type="term" value="P:tRNA pseudouridine synthesis"/>
    <property type="evidence" value="ECO:0007669"/>
    <property type="project" value="UniProtKB-UniRule"/>
</dbReference>
<dbReference type="PANTHER" id="PTHR11142:SF0">
    <property type="entry name" value="TRNA PSEUDOURIDINE SYNTHASE-LIKE 1"/>
    <property type="match status" value="1"/>
</dbReference>
<evidence type="ECO:0000256" key="3">
    <source>
        <dbReference type="ARBA" id="ARBA00023235"/>
    </source>
</evidence>
<keyword evidence="2 4" id="KW-0819">tRNA processing</keyword>
<dbReference type="SUPFAM" id="SSF55120">
    <property type="entry name" value="Pseudouridine synthase"/>
    <property type="match status" value="1"/>
</dbReference>